<comment type="caution">
    <text evidence="2">The sequence shown here is derived from an EMBL/GenBank/DDBJ whole genome shotgun (WGS) entry which is preliminary data.</text>
</comment>
<protein>
    <submittedName>
        <fullName evidence="2">Uncharacterized protein</fullName>
    </submittedName>
</protein>
<dbReference type="OrthoDB" id="6092352at2759"/>
<gene>
    <name evidence="2" type="ORF">OS493_036890</name>
</gene>
<dbReference type="PANTHER" id="PTHR34754">
    <property type="entry name" value="COILED-COIL DOMAIN-CONTAINING PROTEIN 60"/>
    <property type="match status" value="1"/>
</dbReference>
<proteinExistence type="predicted"/>
<feature type="compositionally biased region" description="Polar residues" evidence="1">
    <location>
        <begin position="163"/>
        <end position="178"/>
    </location>
</feature>
<evidence type="ECO:0000313" key="3">
    <source>
        <dbReference type="Proteomes" id="UP001163046"/>
    </source>
</evidence>
<sequence length="524" mass="59100">MTMQTATGSLTMVLAMKFFTKVGRRDSRSGDKVVEAMKEHRQMTEPSSISPSKLKKMFNKMRPSIDAAGMQGDELIPAFASEIKSEHEEELIDQRDVHDRHVRNFGSKLDNVYTLLCYIYHLRTRDLRTRFPLSRDFLKALKTEVLTDQKGRPLRHTRVMSHAQPQSRGAQRSSTDTTVSRMEHDYHMSPHMNTRSSFVIRDSPSLFRSGITGTGAIESRASFLGRKLRTRDTTDKIDTWEDLLEAGDKPSQSQAPWTGTTRGGPAGELGARGGVTRTSFLHSVKMVYGGARMRRYGILHHAQNAAAAGHGTELQLPLWHQVAAAEKHAKENGAKGTFPKRRIKKSSSKIESSLSDMISEGFVTIQAKSAERVRTKLNKVNRKENESFIKKVLAFNPTSLYKVDLQRVRQAGREVSEDYDKEDVKTARWYGDLEQEAQELGVAKEPEVINLLNKLYPFAIDDIKTLPFVQAKLCLVIQSLPVYELCSLTMLDALKFLLVRILNGSSGTFNEWMNQRKLLPGDKA</sequence>
<evidence type="ECO:0000313" key="2">
    <source>
        <dbReference type="EMBL" id="KAJ7351076.1"/>
    </source>
</evidence>
<feature type="region of interest" description="Disordered" evidence="1">
    <location>
        <begin position="155"/>
        <end position="178"/>
    </location>
</feature>
<dbReference type="Proteomes" id="UP001163046">
    <property type="component" value="Unassembled WGS sequence"/>
</dbReference>
<accession>A0A9X0CH63</accession>
<dbReference type="Pfam" id="PF15769">
    <property type="entry name" value="DUF4698"/>
    <property type="match status" value="1"/>
</dbReference>
<feature type="compositionally biased region" description="Gly residues" evidence="1">
    <location>
        <begin position="261"/>
        <end position="273"/>
    </location>
</feature>
<name>A0A9X0CH63_9CNID</name>
<feature type="compositionally biased region" description="Polar residues" evidence="1">
    <location>
        <begin position="250"/>
        <end position="260"/>
    </location>
</feature>
<dbReference type="AlphaFoldDB" id="A0A9X0CH63"/>
<organism evidence="2 3">
    <name type="scientific">Desmophyllum pertusum</name>
    <dbReference type="NCBI Taxonomy" id="174260"/>
    <lineage>
        <taxon>Eukaryota</taxon>
        <taxon>Metazoa</taxon>
        <taxon>Cnidaria</taxon>
        <taxon>Anthozoa</taxon>
        <taxon>Hexacorallia</taxon>
        <taxon>Scleractinia</taxon>
        <taxon>Caryophylliina</taxon>
        <taxon>Caryophylliidae</taxon>
        <taxon>Desmophyllum</taxon>
    </lineage>
</organism>
<dbReference type="InterPro" id="IPR031526">
    <property type="entry name" value="DUF4698"/>
</dbReference>
<feature type="region of interest" description="Disordered" evidence="1">
    <location>
        <begin position="246"/>
        <end position="273"/>
    </location>
</feature>
<dbReference type="EMBL" id="MU827366">
    <property type="protein sequence ID" value="KAJ7351076.1"/>
    <property type="molecule type" value="Genomic_DNA"/>
</dbReference>
<evidence type="ECO:0000256" key="1">
    <source>
        <dbReference type="SAM" id="MobiDB-lite"/>
    </source>
</evidence>
<keyword evidence="3" id="KW-1185">Reference proteome</keyword>
<dbReference type="PANTHER" id="PTHR34754:SF1">
    <property type="entry name" value="COILED-COIL DOMAIN-CONTAINING PROTEIN 60"/>
    <property type="match status" value="1"/>
</dbReference>
<reference evidence="2" key="1">
    <citation type="submission" date="2023-01" db="EMBL/GenBank/DDBJ databases">
        <title>Genome assembly of the deep-sea coral Lophelia pertusa.</title>
        <authorList>
            <person name="Herrera S."/>
            <person name="Cordes E."/>
        </authorList>
    </citation>
    <scope>NUCLEOTIDE SEQUENCE</scope>
    <source>
        <strain evidence="2">USNM1676648</strain>
        <tissue evidence="2">Polyp</tissue>
    </source>
</reference>